<sequence length="165" mass="18323">MTQDNTNSDLVELLKHLEVLQHGGGKCICHIDQAQPDGSIVGVERTYSAGRDAPTEQDRDLLGALYRLTILDERREYMEIDANVSLVELANELEVSLDRDQVKAWDGSLTRLMLISVADRYPSRSTRNHLIEGAVLDVADNGESINGSISFRWSPKSVVSGRELT</sequence>
<organism evidence="1 2">
    <name type="scientific">Capsulimonas corticalis</name>
    <dbReference type="NCBI Taxonomy" id="2219043"/>
    <lineage>
        <taxon>Bacteria</taxon>
        <taxon>Bacillati</taxon>
        <taxon>Armatimonadota</taxon>
        <taxon>Armatimonadia</taxon>
        <taxon>Capsulimonadales</taxon>
        <taxon>Capsulimonadaceae</taxon>
        <taxon>Capsulimonas</taxon>
    </lineage>
</organism>
<keyword evidence="2" id="KW-1185">Reference proteome</keyword>
<dbReference type="EMBL" id="AP025739">
    <property type="protein sequence ID" value="BDI30580.1"/>
    <property type="molecule type" value="Genomic_DNA"/>
</dbReference>
<dbReference type="AlphaFoldDB" id="A0A9N7QCT9"/>
<evidence type="ECO:0000313" key="2">
    <source>
        <dbReference type="Proteomes" id="UP000287394"/>
    </source>
</evidence>
<protein>
    <submittedName>
        <fullName evidence="1">Uncharacterized protein</fullName>
    </submittedName>
</protein>
<dbReference type="RefSeq" id="WP_119325083.1">
    <property type="nucleotide sequence ID" value="NZ_AP025739.1"/>
</dbReference>
<dbReference type="Proteomes" id="UP000287394">
    <property type="component" value="Chromosome"/>
</dbReference>
<gene>
    <name evidence="1" type="ORF">CCAX7_26310</name>
</gene>
<evidence type="ECO:0000313" key="1">
    <source>
        <dbReference type="EMBL" id="BDI30580.1"/>
    </source>
</evidence>
<dbReference type="KEGG" id="ccot:CCAX7_26310"/>
<accession>A0A9N7QCT9</accession>
<proteinExistence type="predicted"/>
<reference evidence="1 2" key="1">
    <citation type="journal article" date="2019" name="Int. J. Syst. Evol. Microbiol.">
        <title>Capsulimonas corticalis gen. nov., sp. nov., an aerobic capsulated bacterium, of a novel bacterial order, Capsulimonadales ord. nov., of the class Armatimonadia of the phylum Armatimonadetes.</title>
        <authorList>
            <person name="Li J."/>
            <person name="Kudo C."/>
            <person name="Tonouchi A."/>
        </authorList>
    </citation>
    <scope>NUCLEOTIDE SEQUENCE [LARGE SCALE GENOMIC DNA]</scope>
    <source>
        <strain evidence="1 2">AX-7</strain>
    </source>
</reference>
<name>A0A9N7QCT9_9BACT</name>